<comment type="similarity">
    <text evidence="1 3">Belongs to the 5'(3')-deoxyribonucleotidase family.</text>
</comment>
<keyword evidence="2 3" id="KW-0378">Hydrolase</keyword>
<dbReference type="InterPro" id="IPR009206">
    <property type="entry name" value="Nucleotidase_putative"/>
</dbReference>
<dbReference type="PANTHER" id="PTHR35134:SF2">
    <property type="entry name" value="NUCLEOTIDASE YQFW-RELATED"/>
    <property type="match status" value="1"/>
</dbReference>
<accession>A0A2T4TV95</accession>
<reference evidence="5 6" key="1">
    <citation type="submission" date="2017-09" db="EMBL/GenBank/DDBJ databases">
        <title>Bloom of a denitrifying methanotroph, Candidatus Methylomirabilis limnetica, in a deep stratified lake.</title>
        <authorList>
            <person name="Graf J.S."/>
            <person name="Marchant H.K."/>
            <person name="Tienken D."/>
            <person name="Hach P.F."/>
            <person name="Brand A."/>
            <person name="Schubert C.J."/>
            <person name="Kuypers M.M."/>
            <person name="Milucka J."/>
        </authorList>
    </citation>
    <scope>NUCLEOTIDE SEQUENCE [LARGE SCALE GENOMIC DNA]</scope>
    <source>
        <strain evidence="5 6">Zug</strain>
    </source>
</reference>
<dbReference type="Proteomes" id="UP000241436">
    <property type="component" value="Unassembled WGS sequence"/>
</dbReference>
<dbReference type="InterPro" id="IPR023214">
    <property type="entry name" value="HAD_sf"/>
</dbReference>
<gene>
    <name evidence="5" type="ORF">CLG94_11830</name>
</gene>
<keyword evidence="6" id="KW-1185">Reference proteome</keyword>
<name>A0A2T4TV95_9BACT</name>
<feature type="active site" description="Nucleophile" evidence="4">
    <location>
        <position position="29"/>
    </location>
</feature>
<evidence type="ECO:0000313" key="5">
    <source>
        <dbReference type="EMBL" id="PTL35029.1"/>
    </source>
</evidence>
<dbReference type="PIRSF" id="PIRSF021362">
    <property type="entry name" value="UCP021362_HAD"/>
    <property type="match status" value="1"/>
</dbReference>
<dbReference type="InterPro" id="IPR010708">
    <property type="entry name" value="5'(3')-deoxyribonucleotidase"/>
</dbReference>
<dbReference type="InterPro" id="IPR036412">
    <property type="entry name" value="HAD-like_sf"/>
</dbReference>
<protein>
    <recommendedName>
        <fullName evidence="3">Nucleotidase</fullName>
        <ecNumber evidence="3">3.1.3.-</ecNumber>
    </recommendedName>
</protein>
<comment type="caution">
    <text evidence="5">The sequence shown here is derived from an EMBL/GenBank/DDBJ whole genome shotgun (WGS) entry which is preliminary data.</text>
</comment>
<reference evidence="6" key="2">
    <citation type="journal article" date="2018" name="Environ. Microbiol.">
        <title>Bloom of a denitrifying methanotroph, 'Candidatus Methylomirabilis limnetica', in a deep stratified lake.</title>
        <authorList>
            <person name="Graf J.S."/>
            <person name="Mayr M.J."/>
            <person name="Marchant H.K."/>
            <person name="Tienken D."/>
            <person name="Hach P.F."/>
            <person name="Brand A."/>
            <person name="Schubert C.J."/>
            <person name="Kuypers M.M."/>
            <person name="Milucka J."/>
        </authorList>
    </citation>
    <scope>NUCLEOTIDE SEQUENCE [LARGE SCALE GENOMIC DNA]</scope>
    <source>
        <strain evidence="6">Zug</strain>
    </source>
</reference>
<evidence type="ECO:0000256" key="1">
    <source>
        <dbReference type="ARBA" id="ARBA00009589"/>
    </source>
</evidence>
<dbReference type="GO" id="GO:0008253">
    <property type="term" value="F:5'-nucleotidase activity"/>
    <property type="evidence" value="ECO:0007669"/>
    <property type="project" value="InterPro"/>
</dbReference>
<proteinExistence type="inferred from homology"/>
<dbReference type="InterPro" id="IPR052419">
    <property type="entry name" value="5_3-deoxyribonucleotidase-like"/>
</dbReference>
<dbReference type="EC" id="3.1.3.-" evidence="3"/>
<dbReference type="EMBL" id="NVQC01000032">
    <property type="protein sequence ID" value="PTL35029.1"/>
    <property type="molecule type" value="Genomic_DNA"/>
</dbReference>
<dbReference type="Pfam" id="PF06941">
    <property type="entry name" value="NT5C"/>
    <property type="match status" value="1"/>
</dbReference>
<dbReference type="GO" id="GO:0009264">
    <property type="term" value="P:deoxyribonucleotide catabolic process"/>
    <property type="evidence" value="ECO:0007669"/>
    <property type="project" value="InterPro"/>
</dbReference>
<evidence type="ECO:0000256" key="3">
    <source>
        <dbReference type="PIRNR" id="PIRNR021362"/>
    </source>
</evidence>
<dbReference type="AlphaFoldDB" id="A0A2T4TV95"/>
<dbReference type="Gene3D" id="3.40.50.1000">
    <property type="entry name" value="HAD superfamily/HAD-like"/>
    <property type="match status" value="1"/>
</dbReference>
<evidence type="ECO:0000256" key="4">
    <source>
        <dbReference type="PIRSR" id="PIRSR610708-1"/>
    </source>
</evidence>
<dbReference type="SUPFAM" id="SSF56784">
    <property type="entry name" value="HAD-like"/>
    <property type="match status" value="1"/>
</dbReference>
<sequence>MGVRFLRLQDHLPRHRMDRGAPGMKIGIDLDDVLADSLPHYLQAFNERFGFEVRLADAAWRIADRFPQIPRQEADDFFSTLIEDGFFSARPLIPHAKEAVQALIEDGHSLYIITGRTLRDERITMDWLTRVGVLSHFEAVVHRALDPVERHKSGAASALDLGLFIEDELAVALAVAETAIPILLFDYPWNQGPLPGNVRRVGSWGEALTRIDELNGGQGNR</sequence>
<feature type="active site" description="Proton donor" evidence="4">
    <location>
        <position position="31"/>
    </location>
</feature>
<organism evidence="5 6">
    <name type="scientific">Candidatus Methylomirabilis limnetica</name>
    <dbReference type="NCBI Taxonomy" id="2033718"/>
    <lineage>
        <taxon>Bacteria</taxon>
        <taxon>Candidatus Methylomirabilota</taxon>
        <taxon>Candidatus Methylomirabilia</taxon>
        <taxon>Candidatus Methylomirabilales</taxon>
        <taxon>Candidatus Methylomirabilaceae</taxon>
        <taxon>Candidatus Methylomirabilis</taxon>
    </lineage>
</organism>
<dbReference type="PANTHER" id="PTHR35134">
    <property type="entry name" value="NUCLEOTIDASE YQFW-RELATED"/>
    <property type="match status" value="1"/>
</dbReference>
<evidence type="ECO:0000256" key="2">
    <source>
        <dbReference type="ARBA" id="ARBA00022801"/>
    </source>
</evidence>
<evidence type="ECO:0000313" key="6">
    <source>
        <dbReference type="Proteomes" id="UP000241436"/>
    </source>
</evidence>